<name>A0ABM3LTN5_BICAN</name>
<organism evidence="10 11">
    <name type="scientific">Bicyclus anynana</name>
    <name type="common">Squinting bush brown butterfly</name>
    <dbReference type="NCBI Taxonomy" id="110368"/>
    <lineage>
        <taxon>Eukaryota</taxon>
        <taxon>Metazoa</taxon>
        <taxon>Ecdysozoa</taxon>
        <taxon>Arthropoda</taxon>
        <taxon>Hexapoda</taxon>
        <taxon>Insecta</taxon>
        <taxon>Pterygota</taxon>
        <taxon>Neoptera</taxon>
        <taxon>Endopterygota</taxon>
        <taxon>Lepidoptera</taxon>
        <taxon>Glossata</taxon>
        <taxon>Ditrysia</taxon>
        <taxon>Papilionoidea</taxon>
        <taxon>Nymphalidae</taxon>
        <taxon>Satyrinae</taxon>
        <taxon>Satyrini</taxon>
        <taxon>Mycalesina</taxon>
        <taxon>Bicyclus</taxon>
    </lineage>
</organism>
<feature type="domain" description="UBP-type" evidence="9">
    <location>
        <begin position="1"/>
        <end position="106"/>
    </location>
</feature>
<feature type="compositionally biased region" description="Basic and acidic residues" evidence="7">
    <location>
        <begin position="175"/>
        <end position="191"/>
    </location>
</feature>
<dbReference type="Gene3D" id="3.90.70.10">
    <property type="entry name" value="Cysteine proteinases"/>
    <property type="match status" value="1"/>
</dbReference>
<dbReference type="InterPro" id="IPR028889">
    <property type="entry name" value="USP"/>
</dbReference>
<evidence type="ECO:0000256" key="3">
    <source>
        <dbReference type="ARBA" id="ARBA00022771"/>
    </source>
</evidence>
<feature type="domain" description="USP" evidence="8">
    <location>
        <begin position="237"/>
        <end position="577"/>
    </location>
</feature>
<dbReference type="SUPFAM" id="SSF57850">
    <property type="entry name" value="RING/U-box"/>
    <property type="match status" value="1"/>
</dbReference>
<keyword evidence="6" id="KW-0645">Protease</keyword>
<dbReference type="PROSITE" id="PS00972">
    <property type="entry name" value="USP_1"/>
    <property type="match status" value="1"/>
</dbReference>
<accession>A0ABM3LTN5</accession>
<keyword evidence="2" id="KW-0479">Metal-binding</keyword>
<evidence type="ECO:0000256" key="6">
    <source>
        <dbReference type="RuleBase" id="RU366025"/>
    </source>
</evidence>
<keyword evidence="3 5" id="KW-0863">Zinc-finger</keyword>
<gene>
    <name evidence="11" type="primary">LOC112052175</name>
</gene>
<dbReference type="SUPFAM" id="SSF54001">
    <property type="entry name" value="Cysteine proteinases"/>
    <property type="match status" value="1"/>
</dbReference>
<comment type="similarity">
    <text evidence="6">Belongs to the peptidase C19 family.</text>
</comment>
<dbReference type="InterPro" id="IPR018200">
    <property type="entry name" value="USP_CS"/>
</dbReference>
<dbReference type="PROSITE" id="PS00973">
    <property type="entry name" value="USP_2"/>
    <property type="match status" value="1"/>
</dbReference>
<comment type="catalytic activity">
    <reaction evidence="1 6">
        <text>Thiol-dependent hydrolysis of ester, thioester, amide, peptide and isopeptide bonds formed by the C-terminal Gly of ubiquitin (a 76-residue protein attached to proteins as an intracellular targeting signal).</text>
        <dbReference type="EC" id="3.4.19.12"/>
    </reaction>
</comment>
<keyword evidence="10" id="KW-1185">Reference proteome</keyword>
<dbReference type="PROSITE" id="PS50271">
    <property type="entry name" value="ZF_UBP"/>
    <property type="match status" value="1"/>
</dbReference>
<evidence type="ECO:0000259" key="9">
    <source>
        <dbReference type="PROSITE" id="PS50271"/>
    </source>
</evidence>
<keyword evidence="6" id="KW-0788">Thiol protease</keyword>
<evidence type="ECO:0000256" key="7">
    <source>
        <dbReference type="SAM" id="MobiDB-lite"/>
    </source>
</evidence>
<sequence>MECPHLLDNVNLDSDLFGEDSLITKNFNCSECAIQEQNWICLHCGVVNCGRYASGHAKLHAESSDHQLCMSCEAFSVYCYKCDDYISNDTDQQSVDKIRQSIIQVRNTENVETKSNLEQIETSNERFEEQNSPVTNIAEPDIKPVSSPSAVSNDAEALATSSCEISNKPDILESNENKLTKVTKNVEEPVRSLRPRSRKRSHSEDSSSTENTNQPSRTKEKKASPCNGKSQREKKIVGLKNLGNTCFMNAVLQSLNNIQEFSCYFSQLPSLETKTNGRKVYHSRSYTRQEMHDVVMAEELRKVLINLNTGGCGSKGAISPECLFLVIWKVVPRFRGYQQQDAHEFLRYMLDRLHTELLQLLPPDRAEGSFVPRAPSASIVTAVFGGTLQSEVRCLACGTESKKFDPFLDLSLELPEIGRHDAPVSLTDCLASFVQIEELADTERYYCSTCKCKQKSTKQFWVRRLPNVLCLHLKRFRWHNYFRTKVDTNISFPLSALDMSKFVLSNVPDTRRSGLGNYLYDLAAVIVHHGSGAGSGHYTAFAINEDQWFHFNDQTVRATDSAAVASCKPYILFYIRREFSLPSAS</sequence>
<dbReference type="PANTHER" id="PTHR21646">
    <property type="entry name" value="UBIQUITIN CARBOXYL-TERMINAL HYDROLASE"/>
    <property type="match status" value="1"/>
</dbReference>
<dbReference type="PROSITE" id="PS50235">
    <property type="entry name" value="USP_3"/>
    <property type="match status" value="1"/>
</dbReference>
<feature type="region of interest" description="Disordered" evidence="7">
    <location>
        <begin position="123"/>
        <end position="154"/>
    </location>
</feature>
<evidence type="ECO:0000256" key="2">
    <source>
        <dbReference type="ARBA" id="ARBA00022723"/>
    </source>
</evidence>
<reference evidence="11" key="1">
    <citation type="submission" date="2025-08" db="UniProtKB">
        <authorList>
            <consortium name="RefSeq"/>
        </authorList>
    </citation>
    <scope>IDENTIFICATION</scope>
</reference>
<dbReference type="SMART" id="SM00290">
    <property type="entry name" value="ZnF_UBP"/>
    <property type="match status" value="1"/>
</dbReference>
<dbReference type="GO" id="GO:0016787">
    <property type="term" value="F:hydrolase activity"/>
    <property type="evidence" value="ECO:0007669"/>
    <property type="project" value="UniProtKB-KW"/>
</dbReference>
<evidence type="ECO:0000259" key="8">
    <source>
        <dbReference type="PROSITE" id="PS50235"/>
    </source>
</evidence>
<dbReference type="PANTHER" id="PTHR21646:SF19">
    <property type="entry name" value="UBIQUITIN CARBOXYL-TERMINAL HYDROLASE 3"/>
    <property type="match status" value="1"/>
</dbReference>
<dbReference type="InterPro" id="IPR001607">
    <property type="entry name" value="Znf_UBP"/>
</dbReference>
<dbReference type="InterPro" id="IPR050185">
    <property type="entry name" value="Ub_carboxyl-term_hydrolase"/>
</dbReference>
<dbReference type="InterPro" id="IPR001394">
    <property type="entry name" value="Peptidase_C19_UCH"/>
</dbReference>
<evidence type="ECO:0000313" key="10">
    <source>
        <dbReference type="Proteomes" id="UP001652582"/>
    </source>
</evidence>
<keyword evidence="4" id="KW-0862">Zinc</keyword>
<feature type="region of interest" description="Disordered" evidence="7">
    <location>
        <begin position="172"/>
        <end position="232"/>
    </location>
</feature>
<proteinExistence type="inferred from homology"/>
<dbReference type="EC" id="3.4.19.12" evidence="6"/>
<dbReference type="InterPro" id="IPR038765">
    <property type="entry name" value="Papain-like_cys_pep_sf"/>
</dbReference>
<dbReference type="InterPro" id="IPR013083">
    <property type="entry name" value="Znf_RING/FYVE/PHD"/>
</dbReference>
<dbReference type="Pfam" id="PF00443">
    <property type="entry name" value="UCH"/>
    <property type="match status" value="1"/>
</dbReference>
<dbReference type="RefSeq" id="XP_052742419.1">
    <property type="nucleotide sequence ID" value="XM_052886459.1"/>
</dbReference>
<keyword evidence="6 11" id="KW-0378">Hydrolase</keyword>
<evidence type="ECO:0000256" key="4">
    <source>
        <dbReference type="ARBA" id="ARBA00022833"/>
    </source>
</evidence>
<evidence type="ECO:0000313" key="11">
    <source>
        <dbReference type="RefSeq" id="XP_052742419.1"/>
    </source>
</evidence>
<keyword evidence="6" id="KW-0833">Ubl conjugation pathway</keyword>
<dbReference type="Pfam" id="PF02148">
    <property type="entry name" value="zf-UBP"/>
    <property type="match status" value="1"/>
</dbReference>
<dbReference type="Proteomes" id="UP001652582">
    <property type="component" value="Chromosome 17"/>
</dbReference>
<evidence type="ECO:0000256" key="5">
    <source>
        <dbReference type="PROSITE-ProRule" id="PRU00502"/>
    </source>
</evidence>
<evidence type="ECO:0000256" key="1">
    <source>
        <dbReference type="ARBA" id="ARBA00000707"/>
    </source>
</evidence>
<dbReference type="Gene3D" id="3.30.40.10">
    <property type="entry name" value="Zinc/RING finger domain, C3HC4 (zinc finger)"/>
    <property type="match status" value="1"/>
</dbReference>
<protein>
    <recommendedName>
        <fullName evidence="6">Ubiquitin carboxyl-terminal hydrolase</fullName>
        <ecNumber evidence="6">3.4.19.12</ecNumber>
    </recommendedName>
</protein>
<dbReference type="GeneID" id="112052175"/>